<accession>A0A7W8GBC7</accession>
<evidence type="ECO:0000313" key="3">
    <source>
        <dbReference type="Proteomes" id="UP000518887"/>
    </source>
</evidence>
<feature type="domain" description="Methyltransferase" evidence="1">
    <location>
        <begin position="39"/>
        <end position="136"/>
    </location>
</feature>
<dbReference type="CDD" id="cd02440">
    <property type="entry name" value="AdoMet_MTases"/>
    <property type="match status" value="1"/>
</dbReference>
<keyword evidence="2" id="KW-0808">Transferase</keyword>
<keyword evidence="2" id="KW-0489">Methyltransferase</keyword>
<dbReference type="InterPro" id="IPR029063">
    <property type="entry name" value="SAM-dependent_MTases_sf"/>
</dbReference>
<comment type="caution">
    <text evidence="2">The sequence shown here is derived from an EMBL/GenBank/DDBJ whole genome shotgun (WGS) entry which is preliminary data.</text>
</comment>
<dbReference type="EMBL" id="JACHFQ010000010">
    <property type="protein sequence ID" value="MBB5227334.1"/>
    <property type="molecule type" value="Genomic_DNA"/>
</dbReference>
<dbReference type="RefSeq" id="WP_184661472.1">
    <property type="nucleotide sequence ID" value="NZ_CP031518.1"/>
</dbReference>
<evidence type="ECO:0000313" key="2">
    <source>
        <dbReference type="EMBL" id="MBB5227334.1"/>
    </source>
</evidence>
<organism evidence="2 3">
    <name type="scientific">Treponema ruminis</name>
    <dbReference type="NCBI Taxonomy" id="744515"/>
    <lineage>
        <taxon>Bacteria</taxon>
        <taxon>Pseudomonadati</taxon>
        <taxon>Spirochaetota</taxon>
        <taxon>Spirochaetia</taxon>
        <taxon>Spirochaetales</taxon>
        <taxon>Treponemataceae</taxon>
        <taxon>Treponema</taxon>
    </lineage>
</organism>
<dbReference type="InterPro" id="IPR041698">
    <property type="entry name" value="Methyltransf_25"/>
</dbReference>
<gene>
    <name evidence="2" type="ORF">HNP76_002733</name>
</gene>
<dbReference type="GO" id="GO:0008168">
    <property type="term" value="F:methyltransferase activity"/>
    <property type="evidence" value="ECO:0007669"/>
    <property type="project" value="UniProtKB-KW"/>
</dbReference>
<dbReference type="GO" id="GO:0032259">
    <property type="term" value="P:methylation"/>
    <property type="evidence" value="ECO:0007669"/>
    <property type="project" value="UniProtKB-KW"/>
</dbReference>
<dbReference type="Proteomes" id="UP000518887">
    <property type="component" value="Unassembled WGS sequence"/>
</dbReference>
<dbReference type="Pfam" id="PF13649">
    <property type="entry name" value="Methyltransf_25"/>
    <property type="match status" value="1"/>
</dbReference>
<dbReference type="SUPFAM" id="SSF53335">
    <property type="entry name" value="S-adenosyl-L-methionine-dependent methyltransferases"/>
    <property type="match status" value="1"/>
</dbReference>
<name>A0A7W8GBC7_9SPIR</name>
<dbReference type="Gene3D" id="3.40.50.150">
    <property type="entry name" value="Vaccinia Virus protein VP39"/>
    <property type="match status" value="1"/>
</dbReference>
<keyword evidence="3" id="KW-1185">Reference proteome</keyword>
<proteinExistence type="predicted"/>
<protein>
    <submittedName>
        <fullName evidence="2">2-polyprenyl-3-methyl-5-hydroxy-6-metoxy-1, 4-benzoquinol methylase</fullName>
    </submittedName>
</protein>
<evidence type="ECO:0000259" key="1">
    <source>
        <dbReference type="Pfam" id="PF13649"/>
    </source>
</evidence>
<dbReference type="Gene3D" id="2.20.25.110">
    <property type="entry name" value="S-adenosyl-L-methionine-dependent methyltransferases"/>
    <property type="match status" value="1"/>
</dbReference>
<dbReference type="AlphaFoldDB" id="A0A7W8GBC7"/>
<sequence>MELYENIAEYYDELYSAGDDVKKFYEEETKSFAAPVKYLSIGCGTGTFEHYLAKGNADVTGLETVNQLIESANRKRRTQLMALRFFQMSSLEMCRFLGKAFYDVITIPNNRIIYTHDTTLMAKLFFDCKQLLTPKGKLIIKLPNFEKFKIEPSVKLPVRESIRVKLFTGIKTSPDGKKIVSQELETGNGKRLTVTEGAEILPLTKNQIEQYAKDAGFTKFTFYADYKRNEFTPKSDDLIVVIS</sequence>
<reference evidence="2 3" key="1">
    <citation type="submission" date="2020-08" db="EMBL/GenBank/DDBJ databases">
        <title>Genomic Encyclopedia of Type Strains, Phase IV (KMG-IV): sequencing the most valuable type-strain genomes for metagenomic binning, comparative biology and taxonomic classification.</title>
        <authorList>
            <person name="Goeker M."/>
        </authorList>
    </citation>
    <scope>NUCLEOTIDE SEQUENCE [LARGE SCALE GENOMIC DNA]</scope>
    <source>
        <strain evidence="2 3">DSM 103462</strain>
    </source>
</reference>